<evidence type="ECO:0000313" key="2">
    <source>
        <dbReference type="EMBL" id="KAF5751366.1"/>
    </source>
</evidence>
<dbReference type="GO" id="GO:0051209">
    <property type="term" value="P:release of sequestered calcium ion into cytosol"/>
    <property type="evidence" value="ECO:0007669"/>
    <property type="project" value="TreeGrafter"/>
</dbReference>
<sequence length="107" mass="12278">MRISLQIGIGGAPADNIMNRTKVIEDEWKPVWNERLEFPLRVPELAILRIEVLEYDSSGKHDFAGQTCLPVSELRSGIRAVPLHNRKGDRYKNVRLLMGFEFLSETQ</sequence>
<proteinExistence type="predicted"/>
<dbReference type="SMART" id="SM00239">
    <property type="entry name" value="C2"/>
    <property type="match status" value="1"/>
</dbReference>
<comment type="caution">
    <text evidence="2">The sequence shown here is derived from an EMBL/GenBank/DDBJ whole genome shotgun (WGS) entry which is preliminary data.</text>
</comment>
<dbReference type="SUPFAM" id="SSF49562">
    <property type="entry name" value="C2 domain (Calcium/lipid-binding domain, CaLB)"/>
    <property type="match status" value="1"/>
</dbReference>
<evidence type="ECO:0000259" key="1">
    <source>
        <dbReference type="PROSITE" id="PS50004"/>
    </source>
</evidence>
<feature type="domain" description="C2" evidence="1">
    <location>
        <begin position="1"/>
        <end position="85"/>
    </location>
</feature>
<reference evidence="2 3" key="1">
    <citation type="journal article" date="2020" name="Nat. Commun.">
        <title>Genome of Tripterygium wilfordii and identification of cytochrome P450 involved in triptolide biosynthesis.</title>
        <authorList>
            <person name="Tu L."/>
            <person name="Su P."/>
            <person name="Zhang Z."/>
            <person name="Gao L."/>
            <person name="Wang J."/>
            <person name="Hu T."/>
            <person name="Zhou J."/>
            <person name="Zhang Y."/>
            <person name="Zhao Y."/>
            <person name="Liu Y."/>
            <person name="Song Y."/>
            <person name="Tong Y."/>
            <person name="Lu Y."/>
            <person name="Yang J."/>
            <person name="Xu C."/>
            <person name="Jia M."/>
            <person name="Peters R.J."/>
            <person name="Huang L."/>
            <person name="Gao W."/>
        </authorList>
    </citation>
    <scope>NUCLEOTIDE SEQUENCE [LARGE SCALE GENOMIC DNA]</scope>
    <source>
        <strain evidence="3">cv. XIE 37</strain>
        <tissue evidence="2">Leaf</tissue>
    </source>
</reference>
<dbReference type="GO" id="GO:0048015">
    <property type="term" value="P:phosphatidylinositol-mediated signaling"/>
    <property type="evidence" value="ECO:0007669"/>
    <property type="project" value="TreeGrafter"/>
</dbReference>
<keyword evidence="3" id="KW-1185">Reference proteome</keyword>
<dbReference type="InterPro" id="IPR035892">
    <property type="entry name" value="C2_domain_sf"/>
</dbReference>
<dbReference type="Proteomes" id="UP000593562">
    <property type="component" value="Unassembled WGS sequence"/>
</dbReference>
<name>A0A7J7DZ58_TRIWF</name>
<dbReference type="AlphaFoldDB" id="A0A7J7DZ58"/>
<dbReference type="InterPro" id="IPR000008">
    <property type="entry name" value="C2_dom"/>
</dbReference>
<dbReference type="PANTHER" id="PTHR10336">
    <property type="entry name" value="PHOSPHOINOSITIDE-SPECIFIC PHOSPHOLIPASE C FAMILY PROTEIN"/>
    <property type="match status" value="1"/>
</dbReference>
<protein>
    <recommendedName>
        <fullName evidence="1">C2 domain-containing protein</fullName>
    </recommendedName>
</protein>
<dbReference type="Pfam" id="PF00168">
    <property type="entry name" value="C2"/>
    <property type="match status" value="1"/>
</dbReference>
<dbReference type="EMBL" id="JAAARO010000002">
    <property type="protein sequence ID" value="KAF5751366.1"/>
    <property type="molecule type" value="Genomic_DNA"/>
</dbReference>
<dbReference type="InParanoid" id="A0A7J7DZ58"/>
<dbReference type="InterPro" id="IPR001192">
    <property type="entry name" value="PI-PLC_fam"/>
</dbReference>
<organism evidence="2 3">
    <name type="scientific">Tripterygium wilfordii</name>
    <name type="common">Thunder God vine</name>
    <dbReference type="NCBI Taxonomy" id="458696"/>
    <lineage>
        <taxon>Eukaryota</taxon>
        <taxon>Viridiplantae</taxon>
        <taxon>Streptophyta</taxon>
        <taxon>Embryophyta</taxon>
        <taxon>Tracheophyta</taxon>
        <taxon>Spermatophyta</taxon>
        <taxon>Magnoliopsida</taxon>
        <taxon>eudicotyledons</taxon>
        <taxon>Gunneridae</taxon>
        <taxon>Pentapetalae</taxon>
        <taxon>rosids</taxon>
        <taxon>fabids</taxon>
        <taxon>Celastrales</taxon>
        <taxon>Celastraceae</taxon>
        <taxon>Tripterygium</taxon>
    </lineage>
</organism>
<dbReference type="GO" id="GO:0005886">
    <property type="term" value="C:plasma membrane"/>
    <property type="evidence" value="ECO:0007669"/>
    <property type="project" value="TreeGrafter"/>
</dbReference>
<dbReference type="CDD" id="cd00275">
    <property type="entry name" value="C2_PLC_like"/>
    <property type="match status" value="1"/>
</dbReference>
<dbReference type="GO" id="GO:0004435">
    <property type="term" value="F:phosphatidylinositol-4,5-bisphosphate phospholipase C activity"/>
    <property type="evidence" value="ECO:0007669"/>
    <property type="project" value="TreeGrafter"/>
</dbReference>
<accession>A0A7J7DZ58</accession>
<evidence type="ECO:0000313" key="3">
    <source>
        <dbReference type="Proteomes" id="UP000593562"/>
    </source>
</evidence>
<dbReference type="Gene3D" id="2.60.40.150">
    <property type="entry name" value="C2 domain"/>
    <property type="match status" value="1"/>
</dbReference>
<gene>
    <name evidence="2" type="ORF">HS088_TW02G00379</name>
</gene>
<dbReference type="PANTHER" id="PTHR10336:SF105">
    <property type="entry name" value="PHOSPHOINOSITIDE PHOSPHOLIPASE C 1"/>
    <property type="match status" value="1"/>
</dbReference>
<dbReference type="PROSITE" id="PS50004">
    <property type="entry name" value="C2"/>
    <property type="match status" value="1"/>
</dbReference>